<keyword evidence="1" id="KW-0812">Transmembrane</keyword>
<dbReference type="Proteomes" id="UP000799777">
    <property type="component" value="Unassembled WGS sequence"/>
</dbReference>
<dbReference type="AlphaFoldDB" id="A0A9P4HJE1"/>
<reference evidence="2" key="1">
    <citation type="journal article" date="2020" name="Stud. Mycol.">
        <title>101 Dothideomycetes genomes: a test case for predicting lifestyles and emergence of pathogens.</title>
        <authorList>
            <person name="Haridas S."/>
            <person name="Albert R."/>
            <person name="Binder M."/>
            <person name="Bloem J."/>
            <person name="Labutti K."/>
            <person name="Salamov A."/>
            <person name="Andreopoulos B."/>
            <person name="Baker S."/>
            <person name="Barry K."/>
            <person name="Bills G."/>
            <person name="Bluhm B."/>
            <person name="Cannon C."/>
            <person name="Castanera R."/>
            <person name="Culley D."/>
            <person name="Daum C."/>
            <person name="Ezra D."/>
            <person name="Gonzalez J."/>
            <person name="Henrissat B."/>
            <person name="Kuo A."/>
            <person name="Liang C."/>
            <person name="Lipzen A."/>
            <person name="Lutzoni F."/>
            <person name="Magnuson J."/>
            <person name="Mondo S."/>
            <person name="Nolan M."/>
            <person name="Ohm R."/>
            <person name="Pangilinan J."/>
            <person name="Park H.-J."/>
            <person name="Ramirez L."/>
            <person name="Alfaro M."/>
            <person name="Sun H."/>
            <person name="Tritt A."/>
            <person name="Yoshinaga Y."/>
            <person name="Zwiers L.-H."/>
            <person name="Turgeon B."/>
            <person name="Goodwin S."/>
            <person name="Spatafora J."/>
            <person name="Crous P."/>
            <person name="Grigoriev I."/>
        </authorList>
    </citation>
    <scope>NUCLEOTIDE SEQUENCE</scope>
    <source>
        <strain evidence="2">CBS 110217</strain>
    </source>
</reference>
<gene>
    <name evidence="2" type="ORF">EK21DRAFT_107936</name>
</gene>
<evidence type="ECO:0000256" key="1">
    <source>
        <dbReference type="SAM" id="Phobius"/>
    </source>
</evidence>
<comment type="caution">
    <text evidence="2">The sequence shown here is derived from an EMBL/GenBank/DDBJ whole genome shotgun (WGS) entry which is preliminary data.</text>
</comment>
<proteinExistence type="predicted"/>
<evidence type="ECO:0000313" key="2">
    <source>
        <dbReference type="EMBL" id="KAF2034312.1"/>
    </source>
</evidence>
<accession>A0A9P4HJE1</accession>
<keyword evidence="1" id="KW-0472">Membrane</keyword>
<evidence type="ECO:0000313" key="3">
    <source>
        <dbReference type="Proteomes" id="UP000799777"/>
    </source>
</evidence>
<feature type="transmembrane region" description="Helical" evidence="1">
    <location>
        <begin position="12"/>
        <end position="33"/>
    </location>
</feature>
<keyword evidence="3" id="KW-1185">Reference proteome</keyword>
<sequence>MIDTEPIEGDSICNTSMVWLLYTAMCALLWYMTSQKNYATAAMVEMSANKTANNLYLDSAQLNMTATVGLSSFTREEAHRLFLATENALLLIEKAVLTSSELMRYLLRDQVIMAVLVMLVIILSELMIKYRSVAKSATAAVAAHRQRKVRLDLP</sequence>
<dbReference type="EMBL" id="ML978161">
    <property type="protein sequence ID" value="KAF2034312.1"/>
    <property type="molecule type" value="Genomic_DNA"/>
</dbReference>
<name>A0A9P4HJE1_9PLEO</name>
<keyword evidence="1" id="KW-1133">Transmembrane helix</keyword>
<feature type="transmembrane region" description="Helical" evidence="1">
    <location>
        <begin position="111"/>
        <end position="128"/>
    </location>
</feature>
<protein>
    <submittedName>
        <fullName evidence="2">Uncharacterized protein</fullName>
    </submittedName>
</protein>
<organism evidence="2 3">
    <name type="scientific">Setomelanomma holmii</name>
    <dbReference type="NCBI Taxonomy" id="210430"/>
    <lineage>
        <taxon>Eukaryota</taxon>
        <taxon>Fungi</taxon>
        <taxon>Dikarya</taxon>
        <taxon>Ascomycota</taxon>
        <taxon>Pezizomycotina</taxon>
        <taxon>Dothideomycetes</taxon>
        <taxon>Pleosporomycetidae</taxon>
        <taxon>Pleosporales</taxon>
        <taxon>Pleosporineae</taxon>
        <taxon>Phaeosphaeriaceae</taxon>
        <taxon>Setomelanomma</taxon>
    </lineage>
</organism>